<evidence type="ECO:0000313" key="1">
    <source>
        <dbReference type="EMBL" id="CAB3980235.1"/>
    </source>
</evidence>
<protein>
    <submittedName>
        <fullName evidence="1">Uncharacterized protein</fullName>
    </submittedName>
</protein>
<evidence type="ECO:0000313" key="2">
    <source>
        <dbReference type="Proteomes" id="UP001152795"/>
    </source>
</evidence>
<dbReference type="Proteomes" id="UP001152795">
    <property type="component" value="Unassembled WGS sequence"/>
</dbReference>
<organism evidence="1 2">
    <name type="scientific">Paramuricea clavata</name>
    <name type="common">Red gorgonian</name>
    <name type="synonym">Violescent sea-whip</name>
    <dbReference type="NCBI Taxonomy" id="317549"/>
    <lineage>
        <taxon>Eukaryota</taxon>
        <taxon>Metazoa</taxon>
        <taxon>Cnidaria</taxon>
        <taxon>Anthozoa</taxon>
        <taxon>Octocorallia</taxon>
        <taxon>Malacalcyonacea</taxon>
        <taxon>Plexauridae</taxon>
        <taxon>Paramuricea</taxon>
    </lineage>
</organism>
<dbReference type="EMBL" id="CACRXK020000272">
    <property type="protein sequence ID" value="CAB3980235.1"/>
    <property type="molecule type" value="Genomic_DNA"/>
</dbReference>
<sequence>MASPSLPKRGRPKLGIEVHRIGLRMDVYNEWQVQKDLVGMAEKTHSEFASHLLQMCEEMRVRQNNQQCSTPKGKSTPSRLVRRSLLHEDIHLSPILADESEIDK</sequence>
<proteinExistence type="predicted"/>
<name>A0A6S7FKG7_PARCT</name>
<dbReference type="AlphaFoldDB" id="A0A6S7FKG7"/>
<comment type="caution">
    <text evidence="1">The sequence shown here is derived from an EMBL/GenBank/DDBJ whole genome shotgun (WGS) entry which is preliminary data.</text>
</comment>
<keyword evidence="2" id="KW-1185">Reference proteome</keyword>
<accession>A0A6S7FKG7</accession>
<reference evidence="1" key="1">
    <citation type="submission" date="2020-04" db="EMBL/GenBank/DDBJ databases">
        <authorList>
            <person name="Alioto T."/>
            <person name="Alioto T."/>
            <person name="Gomez Garrido J."/>
        </authorList>
    </citation>
    <scope>NUCLEOTIDE SEQUENCE</scope>
    <source>
        <strain evidence="1">A484AB</strain>
    </source>
</reference>
<gene>
    <name evidence="1" type="ORF">PACLA_8A077672</name>
</gene>